<keyword evidence="1" id="KW-1133">Transmembrane helix</keyword>
<dbReference type="InterPro" id="IPR012902">
    <property type="entry name" value="N_methyl_site"/>
</dbReference>
<dbReference type="Gene3D" id="3.30.700.10">
    <property type="entry name" value="Glycoprotein, Type 4 Pilin"/>
    <property type="match status" value="1"/>
</dbReference>
<organism evidence="3 4">
    <name type="scientific">Aureliella helgolandensis</name>
    <dbReference type="NCBI Taxonomy" id="2527968"/>
    <lineage>
        <taxon>Bacteria</taxon>
        <taxon>Pseudomonadati</taxon>
        <taxon>Planctomycetota</taxon>
        <taxon>Planctomycetia</taxon>
        <taxon>Pirellulales</taxon>
        <taxon>Pirellulaceae</taxon>
        <taxon>Aureliella</taxon>
    </lineage>
</organism>
<accession>A0A518GA42</accession>
<dbReference type="RefSeq" id="WP_145080544.1">
    <property type="nucleotide sequence ID" value="NZ_CP036298.1"/>
</dbReference>
<protein>
    <recommendedName>
        <fullName evidence="2">DUF1559 domain-containing protein</fullName>
    </recommendedName>
</protein>
<evidence type="ECO:0000313" key="3">
    <source>
        <dbReference type="EMBL" id="QDV25452.1"/>
    </source>
</evidence>
<sequence length="330" mass="35340">MTKFHNCRENQRAFTLVELLVVIAIIGILVGLLLPAVQSAREAARRMSCSNNVRQLGIALHNHESAYQYFPASRIAPDVAIEDNGTEKSGFQSWTTVILPFVEQQNLGNLLDYKSAWSSLRNRPAVSMQLPLFRCPSAPGSDRTDPRHVLGAAAGDFGSINEVKKKVFTQVLNYPTAPGDAARIGVLAKESRNPLSLITDGLSNTLMIAECAGQPEVWTGQGRMTTAQFASYNDDKVVQFAGGLVPVDGTGWADPDCGFSINGATADGLRTYGSKMINAINVSEVFSFHTGIANFVAADSSVHSVSANVDAAVFVAMCTRAGGETVNLEN</sequence>
<gene>
    <name evidence="3" type="ORF">Q31a_37780</name>
</gene>
<dbReference type="Pfam" id="PF07596">
    <property type="entry name" value="SBP_bac_10"/>
    <property type="match status" value="1"/>
</dbReference>
<keyword evidence="1" id="KW-0472">Membrane</keyword>
<dbReference type="PANTHER" id="PTHR30093:SF2">
    <property type="entry name" value="TYPE II SECRETION SYSTEM PROTEIN H"/>
    <property type="match status" value="1"/>
</dbReference>
<dbReference type="AlphaFoldDB" id="A0A518GA42"/>
<dbReference type="PANTHER" id="PTHR30093">
    <property type="entry name" value="GENERAL SECRETION PATHWAY PROTEIN G"/>
    <property type="match status" value="1"/>
</dbReference>
<keyword evidence="4" id="KW-1185">Reference proteome</keyword>
<dbReference type="NCBIfam" id="TIGR02532">
    <property type="entry name" value="IV_pilin_GFxxxE"/>
    <property type="match status" value="1"/>
</dbReference>
<proteinExistence type="predicted"/>
<evidence type="ECO:0000259" key="2">
    <source>
        <dbReference type="Pfam" id="PF07596"/>
    </source>
</evidence>
<dbReference type="KEGG" id="ahel:Q31a_37780"/>
<dbReference type="InterPro" id="IPR011453">
    <property type="entry name" value="DUF1559"/>
</dbReference>
<name>A0A518GA42_9BACT</name>
<dbReference type="EMBL" id="CP036298">
    <property type="protein sequence ID" value="QDV25452.1"/>
    <property type="molecule type" value="Genomic_DNA"/>
</dbReference>
<feature type="transmembrane region" description="Helical" evidence="1">
    <location>
        <begin position="12"/>
        <end position="37"/>
    </location>
</feature>
<keyword evidence="1" id="KW-0812">Transmembrane</keyword>
<dbReference type="Pfam" id="PF07963">
    <property type="entry name" value="N_methyl"/>
    <property type="match status" value="1"/>
</dbReference>
<evidence type="ECO:0000313" key="4">
    <source>
        <dbReference type="Proteomes" id="UP000318017"/>
    </source>
</evidence>
<dbReference type="InterPro" id="IPR045584">
    <property type="entry name" value="Pilin-like"/>
</dbReference>
<feature type="domain" description="DUF1559" evidence="2">
    <location>
        <begin position="38"/>
        <end position="311"/>
    </location>
</feature>
<evidence type="ECO:0000256" key="1">
    <source>
        <dbReference type="SAM" id="Phobius"/>
    </source>
</evidence>
<dbReference type="OrthoDB" id="212259at2"/>
<reference evidence="3 4" key="1">
    <citation type="submission" date="2019-02" db="EMBL/GenBank/DDBJ databases">
        <title>Deep-cultivation of Planctomycetes and their phenomic and genomic characterization uncovers novel biology.</title>
        <authorList>
            <person name="Wiegand S."/>
            <person name="Jogler M."/>
            <person name="Boedeker C."/>
            <person name="Pinto D."/>
            <person name="Vollmers J."/>
            <person name="Rivas-Marin E."/>
            <person name="Kohn T."/>
            <person name="Peeters S.H."/>
            <person name="Heuer A."/>
            <person name="Rast P."/>
            <person name="Oberbeckmann S."/>
            <person name="Bunk B."/>
            <person name="Jeske O."/>
            <person name="Meyerdierks A."/>
            <person name="Storesund J.E."/>
            <person name="Kallscheuer N."/>
            <person name="Luecker S."/>
            <person name="Lage O.M."/>
            <person name="Pohl T."/>
            <person name="Merkel B.J."/>
            <person name="Hornburger P."/>
            <person name="Mueller R.-W."/>
            <person name="Bruemmer F."/>
            <person name="Labrenz M."/>
            <person name="Spormann A.M."/>
            <person name="Op den Camp H."/>
            <person name="Overmann J."/>
            <person name="Amann R."/>
            <person name="Jetten M.S.M."/>
            <person name="Mascher T."/>
            <person name="Medema M.H."/>
            <person name="Devos D.P."/>
            <person name="Kaster A.-K."/>
            <person name="Ovreas L."/>
            <person name="Rohde M."/>
            <person name="Galperin M.Y."/>
            <person name="Jogler C."/>
        </authorList>
    </citation>
    <scope>NUCLEOTIDE SEQUENCE [LARGE SCALE GENOMIC DNA]</scope>
    <source>
        <strain evidence="3 4">Q31a</strain>
    </source>
</reference>
<dbReference type="SUPFAM" id="SSF54523">
    <property type="entry name" value="Pili subunits"/>
    <property type="match status" value="1"/>
</dbReference>
<dbReference type="Proteomes" id="UP000318017">
    <property type="component" value="Chromosome"/>
</dbReference>